<dbReference type="InterPro" id="IPR011006">
    <property type="entry name" value="CheY-like_superfamily"/>
</dbReference>
<evidence type="ECO:0000313" key="4">
    <source>
        <dbReference type="EMBL" id="MFC4698542.1"/>
    </source>
</evidence>
<evidence type="ECO:0000256" key="2">
    <source>
        <dbReference type="SAM" id="MobiDB-lite"/>
    </source>
</evidence>
<dbReference type="PANTHER" id="PTHR43228">
    <property type="entry name" value="TWO-COMPONENT RESPONSE REGULATOR"/>
    <property type="match status" value="1"/>
</dbReference>
<dbReference type="SUPFAM" id="SSF52172">
    <property type="entry name" value="CheY-like"/>
    <property type="match status" value="1"/>
</dbReference>
<feature type="compositionally biased region" description="Basic and acidic residues" evidence="2">
    <location>
        <begin position="161"/>
        <end position="170"/>
    </location>
</feature>
<gene>
    <name evidence="4" type="ORF">ACFO4O_00005</name>
</gene>
<keyword evidence="1" id="KW-0597">Phosphoprotein</keyword>
<dbReference type="PROSITE" id="PS50110">
    <property type="entry name" value="RESPONSE_REGULATORY"/>
    <property type="match status" value="1"/>
</dbReference>
<evidence type="ECO:0000256" key="1">
    <source>
        <dbReference type="PROSITE-ProRule" id="PRU00169"/>
    </source>
</evidence>
<dbReference type="Proteomes" id="UP001595897">
    <property type="component" value="Unassembled WGS sequence"/>
</dbReference>
<dbReference type="InterPro" id="IPR001789">
    <property type="entry name" value="Sig_transdc_resp-reg_receiver"/>
</dbReference>
<feature type="modified residue" description="4-aspartylphosphate" evidence="1">
    <location>
        <position position="83"/>
    </location>
</feature>
<organism evidence="4 5">
    <name type="scientific">Glaciecola siphonariae</name>
    <dbReference type="NCBI Taxonomy" id="521012"/>
    <lineage>
        <taxon>Bacteria</taxon>
        <taxon>Pseudomonadati</taxon>
        <taxon>Pseudomonadota</taxon>
        <taxon>Gammaproteobacteria</taxon>
        <taxon>Alteromonadales</taxon>
        <taxon>Alteromonadaceae</taxon>
        <taxon>Glaciecola</taxon>
    </lineage>
</organism>
<dbReference type="EMBL" id="JBHSGU010000001">
    <property type="protein sequence ID" value="MFC4698542.1"/>
    <property type="molecule type" value="Genomic_DNA"/>
</dbReference>
<comment type="caution">
    <text evidence="4">The sequence shown here is derived from an EMBL/GenBank/DDBJ whole genome shotgun (WGS) entry which is preliminary data.</text>
</comment>
<evidence type="ECO:0000313" key="5">
    <source>
        <dbReference type="Proteomes" id="UP001595897"/>
    </source>
</evidence>
<dbReference type="SMART" id="SM00448">
    <property type="entry name" value="REC"/>
    <property type="match status" value="1"/>
</dbReference>
<sequence length="182" mass="20972">MKGSNYRYTLYEEQKSDHTPRMQDPNKLLKSINILVVDDMEAIRSMIKACLRQMGATRVIATYNGDAAWHILEKHRVDMIVCDWDMPKVTGIELLQKVRSKDTTRHIPFLMLTASIDKKRVLKAVELGVNDYLSKPFQPKELEYRVLKLLRKVNLNPIIPEKSDTQRADNQEQSTDSGAADK</sequence>
<evidence type="ECO:0000259" key="3">
    <source>
        <dbReference type="PROSITE" id="PS50110"/>
    </source>
</evidence>
<feature type="compositionally biased region" description="Polar residues" evidence="2">
    <location>
        <begin position="171"/>
        <end position="182"/>
    </location>
</feature>
<dbReference type="InterPro" id="IPR052048">
    <property type="entry name" value="ST_Response_Regulator"/>
</dbReference>
<dbReference type="Gene3D" id="3.40.50.2300">
    <property type="match status" value="1"/>
</dbReference>
<protein>
    <submittedName>
        <fullName evidence="4">PleD family two-component system response regulator</fullName>
    </submittedName>
</protein>
<dbReference type="PANTHER" id="PTHR43228:SF1">
    <property type="entry name" value="TWO-COMPONENT RESPONSE REGULATOR ARR22"/>
    <property type="match status" value="1"/>
</dbReference>
<feature type="region of interest" description="Disordered" evidence="2">
    <location>
        <begin position="161"/>
        <end position="182"/>
    </location>
</feature>
<proteinExistence type="predicted"/>
<reference evidence="5" key="1">
    <citation type="journal article" date="2019" name="Int. J. Syst. Evol. Microbiol.">
        <title>The Global Catalogue of Microorganisms (GCM) 10K type strain sequencing project: providing services to taxonomists for standard genome sequencing and annotation.</title>
        <authorList>
            <consortium name="The Broad Institute Genomics Platform"/>
            <consortium name="The Broad Institute Genome Sequencing Center for Infectious Disease"/>
            <person name="Wu L."/>
            <person name="Ma J."/>
        </authorList>
    </citation>
    <scope>NUCLEOTIDE SEQUENCE [LARGE SCALE GENOMIC DNA]</scope>
    <source>
        <strain evidence="5">KACC 12507</strain>
    </source>
</reference>
<dbReference type="RefSeq" id="WP_382405123.1">
    <property type="nucleotide sequence ID" value="NZ_JBHSGU010000001.1"/>
</dbReference>
<name>A0ABV9LPX0_9ALTE</name>
<dbReference type="Pfam" id="PF00072">
    <property type="entry name" value="Response_reg"/>
    <property type="match status" value="1"/>
</dbReference>
<keyword evidence="5" id="KW-1185">Reference proteome</keyword>
<feature type="domain" description="Response regulatory" evidence="3">
    <location>
        <begin position="33"/>
        <end position="150"/>
    </location>
</feature>
<accession>A0ABV9LPX0</accession>